<dbReference type="EMBL" id="CAMGYJ010000006">
    <property type="protein sequence ID" value="CAI0431223.1"/>
    <property type="molecule type" value="Genomic_DNA"/>
</dbReference>
<organism evidence="2 3">
    <name type="scientific">Linum tenue</name>
    <dbReference type="NCBI Taxonomy" id="586396"/>
    <lineage>
        <taxon>Eukaryota</taxon>
        <taxon>Viridiplantae</taxon>
        <taxon>Streptophyta</taxon>
        <taxon>Embryophyta</taxon>
        <taxon>Tracheophyta</taxon>
        <taxon>Spermatophyta</taxon>
        <taxon>Magnoliopsida</taxon>
        <taxon>eudicotyledons</taxon>
        <taxon>Gunneridae</taxon>
        <taxon>Pentapetalae</taxon>
        <taxon>rosids</taxon>
        <taxon>fabids</taxon>
        <taxon>Malpighiales</taxon>
        <taxon>Linaceae</taxon>
        <taxon>Linum</taxon>
    </lineage>
</organism>
<gene>
    <name evidence="2" type="ORF">LITE_LOCUS22944</name>
</gene>
<name>A0AAV0LB77_9ROSI</name>
<evidence type="ECO:0000313" key="3">
    <source>
        <dbReference type="Proteomes" id="UP001154282"/>
    </source>
</evidence>
<keyword evidence="3" id="KW-1185">Reference proteome</keyword>
<protein>
    <submittedName>
        <fullName evidence="2">Uncharacterized protein</fullName>
    </submittedName>
</protein>
<feature type="region of interest" description="Disordered" evidence="1">
    <location>
        <begin position="47"/>
        <end position="75"/>
    </location>
</feature>
<sequence>WFDPSPISSPEAECRSGSRSSAIGFDWTLFHLSGPGSRSREAAQLGNFLTPSSGSSTRGDTWRVGRGGRGSRRRF</sequence>
<accession>A0AAV0LB77</accession>
<dbReference type="AlphaFoldDB" id="A0AAV0LB77"/>
<feature type="compositionally biased region" description="Polar residues" evidence="1">
    <location>
        <begin position="47"/>
        <end position="59"/>
    </location>
</feature>
<feature type="non-terminal residue" evidence="2">
    <location>
        <position position="1"/>
    </location>
</feature>
<evidence type="ECO:0000313" key="2">
    <source>
        <dbReference type="EMBL" id="CAI0431223.1"/>
    </source>
</evidence>
<proteinExistence type="predicted"/>
<comment type="caution">
    <text evidence="2">The sequence shown here is derived from an EMBL/GenBank/DDBJ whole genome shotgun (WGS) entry which is preliminary data.</text>
</comment>
<dbReference type="Proteomes" id="UP001154282">
    <property type="component" value="Unassembled WGS sequence"/>
</dbReference>
<reference evidence="2" key="1">
    <citation type="submission" date="2022-08" db="EMBL/GenBank/DDBJ databases">
        <authorList>
            <person name="Gutierrez-Valencia J."/>
        </authorList>
    </citation>
    <scope>NUCLEOTIDE SEQUENCE</scope>
</reference>
<evidence type="ECO:0000256" key="1">
    <source>
        <dbReference type="SAM" id="MobiDB-lite"/>
    </source>
</evidence>